<evidence type="ECO:0000313" key="2">
    <source>
        <dbReference type="Proteomes" id="UP000028500"/>
    </source>
</evidence>
<dbReference type="EMBL" id="CBSY010000183">
    <property type="protein sequence ID" value="CDH20404.1"/>
    <property type="molecule type" value="Genomic_DNA"/>
</dbReference>
<name>A0A077PKW7_XENBV</name>
<dbReference type="HOGENOM" id="CLU_3174882_0_0_6"/>
<proteinExistence type="predicted"/>
<comment type="caution">
    <text evidence="1">The sequence shown here is derived from an EMBL/GenBank/DDBJ whole genome shotgun (WGS) entry which is preliminary data.</text>
</comment>
<reference evidence="1" key="1">
    <citation type="submission" date="2013-07" db="EMBL/GenBank/DDBJ databases">
        <title>Sub-species coevolution in mutualistic symbiosis.</title>
        <authorList>
            <person name="Murfin K."/>
            <person name="Klassen J."/>
            <person name="Lee M."/>
            <person name="Forst S."/>
            <person name="Stock P."/>
            <person name="Goodrich-Blair H."/>
        </authorList>
    </citation>
    <scope>NUCLEOTIDE SEQUENCE [LARGE SCALE GENOMIC DNA]</scope>
    <source>
        <strain evidence="1">Kraussei Quebec</strain>
    </source>
</reference>
<sequence length="47" mass="5247">MPAETDLNFIVPIFIFDSQVSASIKAGTTKNNKGDQNLLYFLYCNCT</sequence>
<protein>
    <submittedName>
        <fullName evidence="1">Uncharacterized protein</fullName>
    </submittedName>
</protein>
<accession>A0A077PKW7</accession>
<dbReference type="Proteomes" id="UP000028500">
    <property type="component" value="Unassembled WGS sequence"/>
</dbReference>
<evidence type="ECO:0000313" key="1">
    <source>
        <dbReference type="EMBL" id="CDH20404.1"/>
    </source>
</evidence>
<gene>
    <name evidence="1" type="ORF">XBKQ1_2630007</name>
</gene>
<organism evidence="1 2">
    <name type="scientific">Xenorhabdus bovienii str. kraussei Quebec</name>
    <dbReference type="NCBI Taxonomy" id="1398203"/>
    <lineage>
        <taxon>Bacteria</taxon>
        <taxon>Pseudomonadati</taxon>
        <taxon>Pseudomonadota</taxon>
        <taxon>Gammaproteobacteria</taxon>
        <taxon>Enterobacterales</taxon>
        <taxon>Morganellaceae</taxon>
        <taxon>Xenorhabdus</taxon>
    </lineage>
</organism>
<dbReference type="AlphaFoldDB" id="A0A077PKW7"/>
<keyword evidence="2" id="KW-1185">Reference proteome</keyword>